<sequence length="210" mass="23985">MFDRKKHWGNMYQEKSPSDVSWYQKEPKLSLELILCTQVASNEAIIDVGGGASVLVDHLCKECFTNLAVLDISENAIASVKKRLGDSAKSIEWFVSDITQFDAPQKFSLWHDRALFHFLTDPSDRKSYVKALKNALRPEGHLIIATFAIGGPEKCSGLEIVQYDSDKMIAEIGDNFELIEERKEVHITPANKEQKFIYFRFLRVQKNKET</sequence>
<keyword evidence="2" id="KW-0489">Methyltransferase</keyword>
<protein>
    <submittedName>
        <fullName evidence="2">SAM-dependent methyltransferase</fullName>
    </submittedName>
</protein>
<dbReference type="Gene3D" id="3.40.50.150">
    <property type="entry name" value="Vaccinia Virus protein VP39"/>
    <property type="match status" value="1"/>
</dbReference>
<dbReference type="Pfam" id="PF13649">
    <property type="entry name" value="Methyltransf_25"/>
    <property type="match status" value="1"/>
</dbReference>
<dbReference type="AlphaFoldDB" id="A0A432G5J0"/>
<organism evidence="2 3">
    <name type="scientific">SAR324 cluster bacterium</name>
    <dbReference type="NCBI Taxonomy" id="2024889"/>
    <lineage>
        <taxon>Bacteria</taxon>
        <taxon>Deltaproteobacteria</taxon>
        <taxon>SAR324 cluster</taxon>
    </lineage>
</organism>
<dbReference type="SUPFAM" id="SSF53335">
    <property type="entry name" value="S-adenosyl-L-methionine-dependent methyltransferases"/>
    <property type="match status" value="1"/>
</dbReference>
<name>A0A432G5J0_9DELT</name>
<evidence type="ECO:0000313" key="3">
    <source>
        <dbReference type="Proteomes" id="UP000286801"/>
    </source>
</evidence>
<dbReference type="CDD" id="cd02440">
    <property type="entry name" value="AdoMet_MTases"/>
    <property type="match status" value="1"/>
</dbReference>
<accession>A0A432G5J0</accession>
<evidence type="ECO:0000259" key="1">
    <source>
        <dbReference type="Pfam" id="PF13649"/>
    </source>
</evidence>
<dbReference type="PANTHER" id="PTHR12843:SF5">
    <property type="entry name" value="EEF1A LYSINE METHYLTRANSFERASE 2"/>
    <property type="match status" value="1"/>
</dbReference>
<keyword evidence="2" id="KW-0808">Transferase</keyword>
<dbReference type="GO" id="GO:0008168">
    <property type="term" value="F:methyltransferase activity"/>
    <property type="evidence" value="ECO:0007669"/>
    <property type="project" value="UniProtKB-KW"/>
</dbReference>
<comment type="caution">
    <text evidence="2">The sequence shown here is derived from an EMBL/GenBank/DDBJ whole genome shotgun (WGS) entry which is preliminary data.</text>
</comment>
<dbReference type="PANTHER" id="PTHR12843">
    <property type="entry name" value="PROTEIN-LYSINE N-METHYLTRANSFERASE METTL10"/>
    <property type="match status" value="1"/>
</dbReference>
<gene>
    <name evidence="2" type="ORF">DSY97_07190</name>
</gene>
<reference evidence="2 3" key="1">
    <citation type="submission" date="2018-06" db="EMBL/GenBank/DDBJ databases">
        <title>Combined omics and stable isotope probing to characterize newly discovered Mariana Back-Arc vent microbial communities.</title>
        <authorList>
            <person name="Trembath-Reichert E."/>
            <person name="Huber J.A."/>
        </authorList>
    </citation>
    <scope>NUCLEOTIDE SEQUENCE [LARGE SCALE GENOMIC DNA]</scope>
    <source>
        <strain evidence="2">MAG 63_1</strain>
    </source>
</reference>
<dbReference type="EMBL" id="QNZL01000196">
    <property type="protein sequence ID" value="RTZ78608.1"/>
    <property type="molecule type" value="Genomic_DNA"/>
</dbReference>
<evidence type="ECO:0000313" key="2">
    <source>
        <dbReference type="EMBL" id="RTZ78608.1"/>
    </source>
</evidence>
<dbReference type="Proteomes" id="UP000286801">
    <property type="component" value="Unassembled WGS sequence"/>
</dbReference>
<proteinExistence type="predicted"/>
<dbReference type="InterPro" id="IPR029063">
    <property type="entry name" value="SAM-dependent_MTases_sf"/>
</dbReference>
<feature type="domain" description="Methyltransferase" evidence="1">
    <location>
        <begin position="45"/>
        <end position="140"/>
    </location>
</feature>
<dbReference type="GO" id="GO:0032259">
    <property type="term" value="P:methylation"/>
    <property type="evidence" value="ECO:0007669"/>
    <property type="project" value="UniProtKB-KW"/>
</dbReference>
<dbReference type="InterPro" id="IPR041698">
    <property type="entry name" value="Methyltransf_25"/>
</dbReference>